<comment type="caution">
    <text evidence="2">The sequence shown here is derived from an EMBL/GenBank/DDBJ whole genome shotgun (WGS) entry which is preliminary data.</text>
</comment>
<accession>A0A9D2Q2D5</accession>
<organism evidence="2 3">
    <name type="scientific">Candidatus Brachybacterium intestinipullorum</name>
    <dbReference type="NCBI Taxonomy" id="2838512"/>
    <lineage>
        <taxon>Bacteria</taxon>
        <taxon>Bacillati</taxon>
        <taxon>Actinomycetota</taxon>
        <taxon>Actinomycetes</taxon>
        <taxon>Micrococcales</taxon>
        <taxon>Dermabacteraceae</taxon>
        <taxon>Brachybacterium</taxon>
    </lineage>
</organism>
<sequence>MPITLDTSLPRSLYPLAWLIGSWEGSGALTAPSPDTPDLRIEQRLECTAQEDGTLAWRSIIHRVDAPAPLPPTSVFAREQEEPAPAAASSGERSLLHREDGIWTVGDLLPGQDVAAAEAARPGSPAGHLSHHLEARLERRGESAETWSGEVRGPRVQLALAGADGEVVATRMFGYISGRLMWLWEQRGPAPEGAAGETALLPHLSLELDRV</sequence>
<dbReference type="AlphaFoldDB" id="A0A9D2Q2D5"/>
<evidence type="ECO:0000259" key="1">
    <source>
        <dbReference type="Pfam" id="PF08768"/>
    </source>
</evidence>
<dbReference type="Proteomes" id="UP000823854">
    <property type="component" value="Unassembled WGS sequence"/>
</dbReference>
<dbReference type="Pfam" id="PF08768">
    <property type="entry name" value="THAP4_heme-bd"/>
    <property type="match status" value="1"/>
</dbReference>
<dbReference type="InterPro" id="IPR012674">
    <property type="entry name" value="Calycin"/>
</dbReference>
<dbReference type="EMBL" id="DWWC01000162">
    <property type="protein sequence ID" value="HJC69645.1"/>
    <property type="molecule type" value="Genomic_DNA"/>
</dbReference>
<proteinExistence type="predicted"/>
<reference evidence="2" key="1">
    <citation type="journal article" date="2021" name="PeerJ">
        <title>Extensive microbial diversity within the chicken gut microbiome revealed by metagenomics and culture.</title>
        <authorList>
            <person name="Gilroy R."/>
            <person name="Ravi A."/>
            <person name="Getino M."/>
            <person name="Pursley I."/>
            <person name="Horton D.L."/>
            <person name="Alikhan N.F."/>
            <person name="Baker D."/>
            <person name="Gharbi K."/>
            <person name="Hall N."/>
            <person name="Watson M."/>
            <person name="Adriaenssens E.M."/>
            <person name="Foster-Nyarko E."/>
            <person name="Jarju S."/>
            <person name="Secka A."/>
            <person name="Antonio M."/>
            <person name="Oren A."/>
            <person name="Chaudhuri R.R."/>
            <person name="La Ragione R."/>
            <person name="Hildebrand F."/>
            <person name="Pallen M.J."/>
        </authorList>
    </citation>
    <scope>NUCLEOTIDE SEQUENCE</scope>
    <source>
        <strain evidence="2">CHK130-7132</strain>
    </source>
</reference>
<evidence type="ECO:0000313" key="3">
    <source>
        <dbReference type="Proteomes" id="UP000823854"/>
    </source>
</evidence>
<protein>
    <submittedName>
        <fullName evidence="2">FABP family protein</fullName>
    </submittedName>
</protein>
<feature type="domain" description="THAP4-like heme-binding" evidence="1">
    <location>
        <begin position="13"/>
        <end position="210"/>
    </location>
</feature>
<dbReference type="InterPro" id="IPR014878">
    <property type="entry name" value="THAP4-like_heme-bd"/>
</dbReference>
<gene>
    <name evidence="2" type="ORF">H9932_08225</name>
</gene>
<dbReference type="SUPFAM" id="SSF50814">
    <property type="entry name" value="Lipocalins"/>
    <property type="match status" value="1"/>
</dbReference>
<evidence type="ECO:0000313" key="2">
    <source>
        <dbReference type="EMBL" id="HJC69645.1"/>
    </source>
</evidence>
<dbReference type="Gene3D" id="2.40.128.20">
    <property type="match status" value="1"/>
</dbReference>
<name>A0A9D2Q2D5_9MICO</name>
<reference evidence="2" key="2">
    <citation type="submission" date="2021-04" db="EMBL/GenBank/DDBJ databases">
        <authorList>
            <person name="Gilroy R."/>
        </authorList>
    </citation>
    <scope>NUCLEOTIDE SEQUENCE</scope>
    <source>
        <strain evidence="2">CHK130-7132</strain>
    </source>
</reference>